<organism evidence="4 5">
    <name type="scientific">Notothenia coriiceps</name>
    <name type="common">black rockcod</name>
    <dbReference type="NCBI Taxonomy" id="8208"/>
    <lineage>
        <taxon>Eukaryota</taxon>
        <taxon>Metazoa</taxon>
        <taxon>Chordata</taxon>
        <taxon>Craniata</taxon>
        <taxon>Vertebrata</taxon>
        <taxon>Euteleostomi</taxon>
        <taxon>Actinopterygii</taxon>
        <taxon>Neopterygii</taxon>
        <taxon>Teleostei</taxon>
        <taxon>Neoteleostei</taxon>
        <taxon>Acanthomorphata</taxon>
        <taxon>Eupercaria</taxon>
        <taxon>Perciformes</taxon>
        <taxon>Notothenioidei</taxon>
        <taxon>Nototheniidae</taxon>
        <taxon>Notothenia</taxon>
    </lineage>
</organism>
<dbReference type="RefSeq" id="XP_010789548.1">
    <property type="nucleotide sequence ID" value="XM_010791246.1"/>
</dbReference>
<evidence type="ECO:0000256" key="2">
    <source>
        <dbReference type="ARBA" id="ARBA00023157"/>
    </source>
</evidence>
<dbReference type="GeneID" id="104962751"/>
<evidence type="ECO:0000259" key="3">
    <source>
        <dbReference type="SMART" id="SM00458"/>
    </source>
</evidence>
<reference evidence="5" key="1">
    <citation type="submission" date="2025-08" db="UniProtKB">
        <authorList>
            <consortium name="RefSeq"/>
        </authorList>
    </citation>
    <scope>IDENTIFICATION</scope>
    <source>
        <tissue evidence="5">Muscle</tissue>
    </source>
</reference>
<feature type="non-terminal residue" evidence="5">
    <location>
        <position position="1"/>
    </location>
</feature>
<evidence type="ECO:0000256" key="1">
    <source>
        <dbReference type="ARBA" id="ARBA00022734"/>
    </source>
</evidence>
<dbReference type="PANTHER" id="PTHR11675:SF7">
    <property type="entry name" value="POLYPEPTIDE N-ACETYLGALACTOSAMINYLTRANSFERASE 4"/>
    <property type="match status" value="1"/>
</dbReference>
<dbReference type="SUPFAM" id="SSF50370">
    <property type="entry name" value="Ricin B-like lectins"/>
    <property type="match status" value="1"/>
</dbReference>
<accession>A0A6I9PQK0</accession>
<dbReference type="GO" id="GO:0030246">
    <property type="term" value="F:carbohydrate binding"/>
    <property type="evidence" value="ECO:0007669"/>
    <property type="project" value="UniProtKB-KW"/>
</dbReference>
<dbReference type="PROSITE" id="PS50231">
    <property type="entry name" value="RICIN_B_LECTIN"/>
    <property type="match status" value="1"/>
</dbReference>
<evidence type="ECO:0000313" key="4">
    <source>
        <dbReference type="Proteomes" id="UP000504611"/>
    </source>
</evidence>
<dbReference type="Pfam" id="PF00652">
    <property type="entry name" value="Ricin_B_lectin"/>
    <property type="match status" value="1"/>
</dbReference>
<dbReference type="GO" id="GO:0005794">
    <property type="term" value="C:Golgi apparatus"/>
    <property type="evidence" value="ECO:0007669"/>
    <property type="project" value="TreeGrafter"/>
</dbReference>
<dbReference type="SMART" id="SM00458">
    <property type="entry name" value="RICIN"/>
    <property type="match status" value="1"/>
</dbReference>
<keyword evidence="1" id="KW-0430">Lectin</keyword>
<feature type="domain" description="Ricin B lectin" evidence="3">
    <location>
        <begin position="46"/>
        <end position="179"/>
    </location>
</feature>
<dbReference type="FunFam" id="2.80.10.50:FF:000054">
    <property type="entry name" value="Polypeptide N-acetylgalactosaminyltransferase"/>
    <property type="match status" value="1"/>
</dbReference>
<dbReference type="AlphaFoldDB" id="A0A6I9PQK0"/>
<dbReference type="PANTHER" id="PTHR11675">
    <property type="entry name" value="N-ACETYLGALACTOSAMINYLTRANSFERASE"/>
    <property type="match status" value="1"/>
</dbReference>
<evidence type="ECO:0000313" key="5">
    <source>
        <dbReference type="RefSeq" id="XP_010789548.1"/>
    </source>
</evidence>
<dbReference type="InterPro" id="IPR000772">
    <property type="entry name" value="Ricin_B_lectin"/>
</dbReference>
<sequence>VLISQETYGDISERLLLREKLKCQSFEWYLKNIYPELHIPGDRGGWHGAVRSLGIHSECLDYNSPEHSPTGAHLSLFGCHGQGGNQYFEYTTQKEIRFNSVTELCAEVPEGQTYIGMKACLHDGQLNPPSVAWDFREDGTIYHHHSDMCLTAYRIPEGRTDTQMKRCTPGDKNQQWKFES</sequence>
<proteinExistence type="predicted"/>
<dbReference type="InterPro" id="IPR035992">
    <property type="entry name" value="Ricin_B-like_lectins"/>
</dbReference>
<keyword evidence="2" id="KW-1015">Disulfide bond</keyword>
<gene>
    <name evidence="5" type="primary">LOC104962751</name>
</gene>
<keyword evidence="4" id="KW-1185">Reference proteome</keyword>
<protein>
    <submittedName>
        <fullName evidence="5">Polypeptide N-acetylgalactosaminyltransferase 4-like</fullName>
    </submittedName>
</protein>
<dbReference type="Gene3D" id="1.10.8.460">
    <property type="entry name" value="ppGaNTase-T1 linker domain-like"/>
    <property type="match status" value="1"/>
</dbReference>
<name>A0A6I9PQK0_9TELE</name>
<dbReference type="OrthoDB" id="416652at2759"/>
<dbReference type="GO" id="GO:0006493">
    <property type="term" value="P:protein O-linked glycosylation"/>
    <property type="evidence" value="ECO:0007669"/>
    <property type="project" value="TreeGrafter"/>
</dbReference>
<dbReference type="Proteomes" id="UP000504611">
    <property type="component" value="Unplaced"/>
</dbReference>
<dbReference type="Gene3D" id="2.80.10.50">
    <property type="match status" value="1"/>
</dbReference>
<dbReference type="KEGG" id="ncc:104962751"/>
<dbReference type="GO" id="GO:0004653">
    <property type="term" value="F:polypeptide N-acetylgalactosaminyltransferase activity"/>
    <property type="evidence" value="ECO:0007669"/>
    <property type="project" value="TreeGrafter"/>
</dbReference>